<keyword evidence="7" id="KW-1185">Reference proteome</keyword>
<dbReference type="Pfam" id="PF00084">
    <property type="entry name" value="Sushi"/>
    <property type="match status" value="1"/>
</dbReference>
<dbReference type="SUPFAM" id="SSF57535">
    <property type="entry name" value="Complement control module/SCR domain"/>
    <property type="match status" value="1"/>
</dbReference>
<feature type="transmembrane region" description="Helical" evidence="3">
    <location>
        <begin position="221"/>
        <end position="246"/>
    </location>
</feature>
<dbReference type="CDD" id="cd00033">
    <property type="entry name" value="CCP"/>
    <property type="match status" value="1"/>
</dbReference>
<reference evidence="6" key="1">
    <citation type="journal article" date="2021" name="Genome Biol. Evol.">
        <title>A High-Quality Reference Genome for a Parasitic Bivalve with Doubly Uniparental Inheritance (Bivalvia: Unionida).</title>
        <authorList>
            <person name="Smith C.H."/>
        </authorList>
    </citation>
    <scope>NUCLEOTIDE SEQUENCE</scope>
    <source>
        <strain evidence="6">CHS0354</strain>
    </source>
</reference>
<dbReference type="Proteomes" id="UP001195483">
    <property type="component" value="Unassembled WGS sequence"/>
</dbReference>
<feature type="domain" description="Sushi" evidence="5">
    <location>
        <begin position="19"/>
        <end position="80"/>
    </location>
</feature>
<keyword evidence="2" id="KW-0768">Sushi</keyword>
<evidence type="ECO:0000259" key="5">
    <source>
        <dbReference type="PROSITE" id="PS50923"/>
    </source>
</evidence>
<dbReference type="Gene3D" id="2.10.70.10">
    <property type="entry name" value="Complement Module, domain 1"/>
    <property type="match status" value="1"/>
</dbReference>
<keyword evidence="3" id="KW-1133">Transmembrane helix</keyword>
<reference evidence="6" key="3">
    <citation type="submission" date="2023-05" db="EMBL/GenBank/DDBJ databases">
        <authorList>
            <person name="Smith C.H."/>
        </authorList>
    </citation>
    <scope>NUCLEOTIDE SEQUENCE</scope>
    <source>
        <strain evidence="6">CHS0354</strain>
        <tissue evidence="6">Mantle</tissue>
    </source>
</reference>
<accession>A0AAE0RS86</accession>
<evidence type="ECO:0000313" key="6">
    <source>
        <dbReference type="EMBL" id="KAK3578677.1"/>
    </source>
</evidence>
<feature type="chain" id="PRO_5042008343" description="Sushi domain-containing protein" evidence="4">
    <location>
        <begin position="23"/>
        <end position="353"/>
    </location>
</feature>
<comment type="caution">
    <text evidence="2">Lacks conserved residue(s) required for the propagation of feature annotation.</text>
</comment>
<feature type="signal peptide" evidence="4">
    <location>
        <begin position="1"/>
        <end position="22"/>
    </location>
</feature>
<organism evidence="6 7">
    <name type="scientific">Potamilus streckersoni</name>
    <dbReference type="NCBI Taxonomy" id="2493646"/>
    <lineage>
        <taxon>Eukaryota</taxon>
        <taxon>Metazoa</taxon>
        <taxon>Spiralia</taxon>
        <taxon>Lophotrochozoa</taxon>
        <taxon>Mollusca</taxon>
        <taxon>Bivalvia</taxon>
        <taxon>Autobranchia</taxon>
        <taxon>Heteroconchia</taxon>
        <taxon>Palaeoheterodonta</taxon>
        <taxon>Unionida</taxon>
        <taxon>Unionoidea</taxon>
        <taxon>Unionidae</taxon>
        <taxon>Ambleminae</taxon>
        <taxon>Lampsilini</taxon>
        <taxon>Potamilus</taxon>
    </lineage>
</organism>
<sequence length="353" mass="39733">MELCRVFSVIFIFPSLFETICPKYFEGGSVSESCSRKYKATCSEYQCNPGYTKLSRAYAVQCYKSGDWVNPDERYPACVREDQLCPYTFPGGYVWNCNRIPQDSCSYYCYSACNMQIPHGEINWWCATIGQTCTYSCHEGYKQSDTVSFLKCSTSGQWVPSYPYWLDGVQFSIQDLCTHMSNISSSLTFRTTSPAATTRKTALSSELRKSISDERSGVGNVGAIVGISVGTLTGILIIVVFILVWYGKRISVPNIRDAGHVTNTCLRPRENPVRNVTTIRQQHHADDMGSVSSFDSPSYNGLYVHPYVQRISTISNSCKYHGPPPSYNSIQPKESLPTYEEVTRNPSKFNLYI</sequence>
<dbReference type="EMBL" id="JAEAOA010000236">
    <property type="protein sequence ID" value="KAK3578677.1"/>
    <property type="molecule type" value="Genomic_DNA"/>
</dbReference>
<comment type="caution">
    <text evidence="6">The sequence shown here is derived from an EMBL/GenBank/DDBJ whole genome shotgun (WGS) entry which is preliminary data.</text>
</comment>
<dbReference type="InterPro" id="IPR000436">
    <property type="entry name" value="Sushi_SCR_CCP_dom"/>
</dbReference>
<keyword evidence="3" id="KW-0812">Transmembrane</keyword>
<dbReference type="InterPro" id="IPR035976">
    <property type="entry name" value="Sushi/SCR/CCP_sf"/>
</dbReference>
<gene>
    <name evidence="6" type="ORF">CHS0354_002980</name>
</gene>
<keyword evidence="4" id="KW-0732">Signal</keyword>
<evidence type="ECO:0000256" key="1">
    <source>
        <dbReference type="ARBA" id="ARBA00023157"/>
    </source>
</evidence>
<evidence type="ECO:0000256" key="3">
    <source>
        <dbReference type="SAM" id="Phobius"/>
    </source>
</evidence>
<evidence type="ECO:0000256" key="2">
    <source>
        <dbReference type="PROSITE-ProRule" id="PRU00302"/>
    </source>
</evidence>
<dbReference type="PROSITE" id="PS50923">
    <property type="entry name" value="SUSHI"/>
    <property type="match status" value="1"/>
</dbReference>
<name>A0AAE0RS86_9BIVA</name>
<keyword evidence="3" id="KW-0472">Membrane</keyword>
<evidence type="ECO:0000256" key="4">
    <source>
        <dbReference type="SAM" id="SignalP"/>
    </source>
</evidence>
<protein>
    <recommendedName>
        <fullName evidence="5">Sushi domain-containing protein</fullName>
    </recommendedName>
</protein>
<proteinExistence type="predicted"/>
<dbReference type="AlphaFoldDB" id="A0AAE0RS86"/>
<keyword evidence="1" id="KW-1015">Disulfide bond</keyword>
<reference evidence="6" key="2">
    <citation type="journal article" date="2021" name="Genome Biol. Evol.">
        <title>Developing a high-quality reference genome for a parasitic bivalve with doubly uniparental inheritance (Bivalvia: Unionida).</title>
        <authorList>
            <person name="Smith C.H."/>
        </authorList>
    </citation>
    <scope>NUCLEOTIDE SEQUENCE</scope>
    <source>
        <strain evidence="6">CHS0354</strain>
        <tissue evidence="6">Mantle</tissue>
    </source>
</reference>
<evidence type="ECO:0000313" key="7">
    <source>
        <dbReference type="Proteomes" id="UP001195483"/>
    </source>
</evidence>